<organism evidence="2 3">
    <name type="scientific">Rosistilla carotiformis</name>
    <dbReference type="NCBI Taxonomy" id="2528017"/>
    <lineage>
        <taxon>Bacteria</taxon>
        <taxon>Pseudomonadati</taxon>
        <taxon>Planctomycetota</taxon>
        <taxon>Planctomycetia</taxon>
        <taxon>Pirellulales</taxon>
        <taxon>Pirellulaceae</taxon>
        <taxon>Rosistilla</taxon>
    </lineage>
</organism>
<dbReference type="Proteomes" id="UP000315082">
    <property type="component" value="Chromosome"/>
</dbReference>
<feature type="compositionally biased region" description="Low complexity" evidence="1">
    <location>
        <begin position="29"/>
        <end position="42"/>
    </location>
</feature>
<protein>
    <submittedName>
        <fullName evidence="2">Uncharacterized protein</fullName>
    </submittedName>
</protein>
<sequence length="386" mass="42200">MWLVGIVAVGQEPRSLQQPSSAAATAGTPQLLPSPSSPLQQPEYPGATVGEPIVLTDQPLTGIGYCDSGFCGSCSDDGSCVSCGTNNSNNDTFSGRLYSAFSAALCEADPCYMPEWHLLESASFWVDSARTQNRTRVRWDYGIDMILPDRSEYFMAKIGGKGPSPQPGSASINQLDYHEMSLYAETAHGKFSMFTVTPYRSLYMEQAGHGAGFGDIQIGTKSMLHDTRMLQVTMQTTTTIPTGKARNGVGAGHMSLEPALLMGLALTDRDFLQAQVAEWIPLGGDAEYAGALLRWGVAWNRIFWQRDPDNLMTVNLDFVGWSFQDGAYTDPVLGTQSSSNETYLYVGPGTRFLFCGKFEFGIGGLYALSERHFAEHLMRTELTIRY</sequence>
<name>A0A518JYX7_9BACT</name>
<evidence type="ECO:0000313" key="3">
    <source>
        <dbReference type="Proteomes" id="UP000315082"/>
    </source>
</evidence>
<feature type="region of interest" description="Disordered" evidence="1">
    <location>
        <begin position="15"/>
        <end position="50"/>
    </location>
</feature>
<dbReference type="EMBL" id="CP036348">
    <property type="protein sequence ID" value="QDV70744.1"/>
    <property type="molecule type" value="Genomic_DNA"/>
</dbReference>
<keyword evidence="3" id="KW-1185">Reference proteome</keyword>
<accession>A0A518JYX7</accession>
<dbReference type="AlphaFoldDB" id="A0A518JYX7"/>
<proteinExistence type="predicted"/>
<reference evidence="2 3" key="1">
    <citation type="submission" date="2019-02" db="EMBL/GenBank/DDBJ databases">
        <title>Deep-cultivation of Planctomycetes and their phenomic and genomic characterization uncovers novel biology.</title>
        <authorList>
            <person name="Wiegand S."/>
            <person name="Jogler M."/>
            <person name="Boedeker C."/>
            <person name="Pinto D."/>
            <person name="Vollmers J."/>
            <person name="Rivas-Marin E."/>
            <person name="Kohn T."/>
            <person name="Peeters S.H."/>
            <person name="Heuer A."/>
            <person name="Rast P."/>
            <person name="Oberbeckmann S."/>
            <person name="Bunk B."/>
            <person name="Jeske O."/>
            <person name="Meyerdierks A."/>
            <person name="Storesund J.E."/>
            <person name="Kallscheuer N."/>
            <person name="Luecker S."/>
            <person name="Lage O.M."/>
            <person name="Pohl T."/>
            <person name="Merkel B.J."/>
            <person name="Hornburger P."/>
            <person name="Mueller R.-W."/>
            <person name="Bruemmer F."/>
            <person name="Labrenz M."/>
            <person name="Spormann A.M."/>
            <person name="Op den Camp H."/>
            <person name="Overmann J."/>
            <person name="Amann R."/>
            <person name="Jetten M.S.M."/>
            <person name="Mascher T."/>
            <person name="Medema M.H."/>
            <person name="Devos D.P."/>
            <person name="Kaster A.-K."/>
            <person name="Ovreas L."/>
            <person name="Rohde M."/>
            <person name="Galperin M.Y."/>
            <person name="Jogler C."/>
        </authorList>
    </citation>
    <scope>NUCLEOTIDE SEQUENCE [LARGE SCALE GENOMIC DNA]</scope>
    <source>
        <strain evidence="2 3">Poly24</strain>
    </source>
</reference>
<evidence type="ECO:0000256" key="1">
    <source>
        <dbReference type="SAM" id="MobiDB-lite"/>
    </source>
</evidence>
<gene>
    <name evidence="2" type="ORF">Poly24_44700</name>
</gene>
<evidence type="ECO:0000313" key="2">
    <source>
        <dbReference type="EMBL" id="QDV70744.1"/>
    </source>
</evidence>
<dbReference type="KEGG" id="rcf:Poly24_44700"/>